<evidence type="ECO:0000313" key="12">
    <source>
        <dbReference type="EMBL" id="ETV69448.1"/>
    </source>
</evidence>
<keyword evidence="7" id="KW-0931">ER-Golgi transport</keyword>
<organism evidence="12">
    <name type="scientific">Aphanomyces astaci</name>
    <name type="common">Crayfish plague agent</name>
    <dbReference type="NCBI Taxonomy" id="112090"/>
    <lineage>
        <taxon>Eukaryota</taxon>
        <taxon>Sar</taxon>
        <taxon>Stramenopiles</taxon>
        <taxon>Oomycota</taxon>
        <taxon>Saprolegniomycetes</taxon>
        <taxon>Saprolegniales</taxon>
        <taxon>Verrucalvaceae</taxon>
        <taxon>Aphanomyces</taxon>
    </lineage>
</organism>
<keyword evidence="4 11" id="KW-0812">Transmembrane</keyword>
<dbReference type="GO" id="GO:0006888">
    <property type="term" value="P:endoplasmic reticulum to Golgi vesicle-mediated transport"/>
    <property type="evidence" value="ECO:0007669"/>
    <property type="project" value="TreeGrafter"/>
</dbReference>
<evidence type="ECO:0000256" key="3">
    <source>
        <dbReference type="ARBA" id="ARBA00022574"/>
    </source>
</evidence>
<dbReference type="InterPro" id="IPR045260">
    <property type="entry name" value="Sec12-like"/>
</dbReference>
<feature type="transmembrane region" description="Helical" evidence="11">
    <location>
        <begin position="538"/>
        <end position="558"/>
    </location>
</feature>
<evidence type="ECO:0000256" key="9">
    <source>
        <dbReference type="ARBA" id="ARBA00022989"/>
    </source>
</evidence>
<evidence type="ECO:0000256" key="10">
    <source>
        <dbReference type="ARBA" id="ARBA00023136"/>
    </source>
</evidence>
<keyword evidence="8" id="KW-0653">Protein transport</keyword>
<dbReference type="InterPro" id="IPR036322">
    <property type="entry name" value="WD40_repeat_dom_sf"/>
</dbReference>
<evidence type="ECO:0000256" key="4">
    <source>
        <dbReference type="ARBA" id="ARBA00022692"/>
    </source>
</evidence>
<accession>W4FS23</accession>
<name>W4FS23_APHAT</name>
<keyword evidence="3" id="KW-0853">WD repeat</keyword>
<protein>
    <submittedName>
        <fullName evidence="12">Uncharacterized protein</fullName>
    </submittedName>
</protein>
<dbReference type="SMART" id="SM00320">
    <property type="entry name" value="WD40"/>
    <property type="match status" value="3"/>
</dbReference>
<dbReference type="InterPro" id="IPR015943">
    <property type="entry name" value="WD40/YVTN_repeat-like_dom_sf"/>
</dbReference>
<evidence type="ECO:0000256" key="5">
    <source>
        <dbReference type="ARBA" id="ARBA00022737"/>
    </source>
</evidence>
<dbReference type="SUPFAM" id="SSF50978">
    <property type="entry name" value="WD40 repeat-like"/>
    <property type="match status" value="1"/>
</dbReference>
<dbReference type="GeneID" id="20816818"/>
<dbReference type="Gene3D" id="2.130.10.10">
    <property type="entry name" value="YVTN repeat-like/Quinoprotein amine dehydrogenase"/>
    <property type="match status" value="1"/>
</dbReference>
<dbReference type="OrthoDB" id="2013972at2759"/>
<proteinExistence type="predicted"/>
<sequence>MHVAYPVLGVGQAKHLIAICGGGGSAKTGVKNTVDVYSMPSRGVPYRLLGSADTGSELPSSVAISSDGSWLAVSVNAACWVYEVLAKAASTDSDTPDAAPALELVLRVKFRTDFCAIDSSQTCACFVGPRTLVTGGEDSVIRIWTISHSPSSNPTTPTTAASLIAGPPPAKDDDAEPVPVVTPVVGDQAFHDTTVVTLANEYRGHTKRIKQIHVDPFSRNAVVTSDEGATCHLWRIDDPCAAAFFTTTAPDTLRDHVLPNNPPTTKGPFKHQFRCVRFSPTGQALYTVLSPPRGDAYLLKWVPTTLAQEDATSWPWRVAAVALAGPEPVGSLTVSDDGAVVVTATASGDLYSFDAANLTRGSPSSPEAHTFAITGLACQAVVPGSLYRLCSAGADKRLLVHRVELSTAKGGGLTWATTFWALFWSVFVGSIVAWTGLVYFHVSQAGLLVNHPFQGVEAILASKFESNDAMATVMAGLVGLLATLLSWVLCLNSRALHGVFWIGLALLVLSGVSLWVAATDELHVKWVDGVDLVEYKACIVSAVAGVGFLLLHSIGLMVL</sequence>
<keyword evidence="5" id="KW-0677">Repeat</keyword>
<evidence type="ECO:0000256" key="7">
    <source>
        <dbReference type="ARBA" id="ARBA00022892"/>
    </source>
</evidence>
<keyword evidence="9 11" id="KW-1133">Transmembrane helix</keyword>
<dbReference type="PANTHER" id="PTHR23284">
    <property type="entry name" value="PROLACTIN REGULATORY ELEMENT BINDING PROTEIN"/>
    <property type="match status" value="1"/>
</dbReference>
<keyword evidence="6" id="KW-0256">Endoplasmic reticulum</keyword>
<evidence type="ECO:0000256" key="1">
    <source>
        <dbReference type="ARBA" id="ARBA00004389"/>
    </source>
</evidence>
<gene>
    <name evidence="12" type="ORF">H257_14822</name>
</gene>
<dbReference type="GO" id="GO:0005085">
    <property type="term" value="F:guanyl-nucleotide exchange factor activity"/>
    <property type="evidence" value="ECO:0007669"/>
    <property type="project" value="InterPro"/>
</dbReference>
<feature type="transmembrane region" description="Helical" evidence="11">
    <location>
        <begin position="469"/>
        <end position="491"/>
    </location>
</feature>
<reference evidence="12" key="1">
    <citation type="submission" date="2013-12" db="EMBL/GenBank/DDBJ databases">
        <title>The Genome Sequence of Aphanomyces astaci APO3.</title>
        <authorList>
            <consortium name="The Broad Institute Genomics Platform"/>
            <person name="Russ C."/>
            <person name="Tyler B."/>
            <person name="van West P."/>
            <person name="Dieguez-Uribeondo J."/>
            <person name="Young S.K."/>
            <person name="Zeng Q."/>
            <person name="Gargeya S."/>
            <person name="Fitzgerald M."/>
            <person name="Abouelleil A."/>
            <person name="Alvarado L."/>
            <person name="Chapman S.B."/>
            <person name="Gainer-Dewar J."/>
            <person name="Goldberg J."/>
            <person name="Griggs A."/>
            <person name="Gujja S."/>
            <person name="Hansen M."/>
            <person name="Howarth C."/>
            <person name="Imamovic A."/>
            <person name="Ireland A."/>
            <person name="Larimer J."/>
            <person name="McCowan C."/>
            <person name="Murphy C."/>
            <person name="Pearson M."/>
            <person name="Poon T.W."/>
            <person name="Priest M."/>
            <person name="Roberts A."/>
            <person name="Saif S."/>
            <person name="Shea T."/>
            <person name="Sykes S."/>
            <person name="Wortman J."/>
            <person name="Nusbaum C."/>
            <person name="Birren B."/>
        </authorList>
    </citation>
    <scope>NUCLEOTIDE SEQUENCE [LARGE SCALE GENOMIC DNA]</scope>
    <source>
        <strain evidence="12">APO3</strain>
    </source>
</reference>
<feature type="transmembrane region" description="Helical" evidence="11">
    <location>
        <begin position="498"/>
        <end position="518"/>
    </location>
</feature>
<dbReference type="RefSeq" id="XP_009841021.1">
    <property type="nucleotide sequence ID" value="XM_009842719.1"/>
</dbReference>
<dbReference type="GO" id="GO:0005789">
    <property type="term" value="C:endoplasmic reticulum membrane"/>
    <property type="evidence" value="ECO:0007669"/>
    <property type="project" value="UniProtKB-SubCell"/>
</dbReference>
<dbReference type="InterPro" id="IPR001680">
    <property type="entry name" value="WD40_rpt"/>
</dbReference>
<dbReference type="AlphaFoldDB" id="W4FS23"/>
<keyword evidence="2" id="KW-0813">Transport</keyword>
<keyword evidence="10 11" id="KW-0472">Membrane</keyword>
<dbReference type="GO" id="GO:0003400">
    <property type="term" value="P:regulation of COPII vesicle coating"/>
    <property type="evidence" value="ECO:0007669"/>
    <property type="project" value="TreeGrafter"/>
</dbReference>
<evidence type="ECO:0000256" key="2">
    <source>
        <dbReference type="ARBA" id="ARBA00022448"/>
    </source>
</evidence>
<dbReference type="PANTHER" id="PTHR23284:SF0">
    <property type="entry name" value="PROLACTIN REGULATORY ELEMENT-BINDING PROTEIN"/>
    <property type="match status" value="1"/>
</dbReference>
<evidence type="ECO:0000256" key="11">
    <source>
        <dbReference type="SAM" id="Phobius"/>
    </source>
</evidence>
<dbReference type="STRING" id="112090.W4FS23"/>
<dbReference type="EMBL" id="KI913176">
    <property type="protein sequence ID" value="ETV69448.1"/>
    <property type="molecule type" value="Genomic_DNA"/>
</dbReference>
<dbReference type="GO" id="GO:0015031">
    <property type="term" value="P:protein transport"/>
    <property type="evidence" value="ECO:0007669"/>
    <property type="project" value="UniProtKB-KW"/>
</dbReference>
<comment type="subcellular location">
    <subcellularLocation>
        <location evidence="1">Endoplasmic reticulum membrane</location>
        <topology evidence="1">Single-pass membrane protein</topology>
    </subcellularLocation>
</comment>
<dbReference type="VEuPathDB" id="FungiDB:H257_14822"/>
<evidence type="ECO:0000256" key="8">
    <source>
        <dbReference type="ARBA" id="ARBA00022927"/>
    </source>
</evidence>
<feature type="transmembrane region" description="Helical" evidence="11">
    <location>
        <begin position="419"/>
        <end position="442"/>
    </location>
</feature>
<evidence type="ECO:0000256" key="6">
    <source>
        <dbReference type="ARBA" id="ARBA00022824"/>
    </source>
</evidence>